<dbReference type="InterPro" id="IPR003594">
    <property type="entry name" value="HATPase_dom"/>
</dbReference>
<dbReference type="GO" id="GO:0005886">
    <property type="term" value="C:plasma membrane"/>
    <property type="evidence" value="ECO:0007669"/>
    <property type="project" value="UniProtKB-SubCell"/>
</dbReference>
<dbReference type="InterPro" id="IPR003661">
    <property type="entry name" value="HisK_dim/P_dom"/>
</dbReference>
<keyword evidence="7 14" id="KW-0812">Transmembrane</keyword>
<dbReference type="PANTHER" id="PTHR45528:SF1">
    <property type="entry name" value="SENSOR HISTIDINE KINASE CPXA"/>
    <property type="match status" value="1"/>
</dbReference>
<reference evidence="16 17" key="1">
    <citation type="journal article" date="2001" name="J. Bacteriol.">
        <title>Genome sequence and comparative analysis of the solvent-producing bacterium Clostridium acetobutylicum.</title>
        <authorList>
            <person name="Nolling J."/>
            <person name="Breton G."/>
            <person name="Omelchenko M.V."/>
            <person name="Makarova K.S."/>
            <person name="Zeng Q."/>
            <person name="Gibson R."/>
            <person name="Lee H.M."/>
            <person name="Dubois J."/>
            <person name="Qiu D."/>
            <person name="Hitti J."/>
            <person name="Wolf Y.I."/>
            <person name="Tatusov R.L."/>
            <person name="Sabathe F."/>
            <person name="Doucette-Stamm L."/>
            <person name="Soucaille P."/>
            <person name="Daly M.J."/>
            <person name="Bennett G.N."/>
            <person name="Koonin E.V."/>
            <person name="Smith D.R."/>
        </authorList>
    </citation>
    <scope>NUCLEOTIDE SEQUENCE [LARGE SCALE GENOMIC DNA]</scope>
    <source>
        <strain evidence="17">ATCC 824 / DSM 792 / JCM 1419 / LMG 5710 / VKM B-1787</strain>
    </source>
</reference>
<evidence type="ECO:0000256" key="14">
    <source>
        <dbReference type="SAM" id="Phobius"/>
    </source>
</evidence>
<evidence type="ECO:0000256" key="12">
    <source>
        <dbReference type="ARBA" id="ARBA00023012"/>
    </source>
</evidence>
<dbReference type="EC" id="2.7.13.3" evidence="3"/>
<dbReference type="SUPFAM" id="SSF55874">
    <property type="entry name" value="ATPase domain of HSP90 chaperone/DNA topoisomerase II/histidine kinase"/>
    <property type="match status" value="1"/>
</dbReference>
<dbReference type="HOGENOM" id="CLU_000445_89_26_9"/>
<dbReference type="EMBL" id="AE001437">
    <property type="protein sequence ID" value="AAK78271.1"/>
    <property type="molecule type" value="Genomic_DNA"/>
</dbReference>
<name>Q97MA8_CLOAB</name>
<evidence type="ECO:0000256" key="4">
    <source>
        <dbReference type="ARBA" id="ARBA00022475"/>
    </source>
</evidence>
<keyword evidence="17" id="KW-1185">Reference proteome</keyword>
<dbReference type="GeneID" id="44996791"/>
<dbReference type="InterPro" id="IPR036097">
    <property type="entry name" value="HisK_dim/P_sf"/>
</dbReference>
<keyword evidence="9 16" id="KW-0418">Kinase</keyword>
<dbReference type="KEGG" id="cac:CA_C0290"/>
<evidence type="ECO:0000256" key="13">
    <source>
        <dbReference type="ARBA" id="ARBA00023136"/>
    </source>
</evidence>
<dbReference type="CDD" id="cd00082">
    <property type="entry name" value="HisKA"/>
    <property type="match status" value="1"/>
</dbReference>
<dbReference type="InterPro" id="IPR005467">
    <property type="entry name" value="His_kinase_dom"/>
</dbReference>
<keyword evidence="12" id="KW-0902">Two-component regulatory system</keyword>
<evidence type="ECO:0000256" key="11">
    <source>
        <dbReference type="ARBA" id="ARBA00022989"/>
    </source>
</evidence>
<organism evidence="16 17">
    <name type="scientific">Clostridium acetobutylicum (strain ATCC 824 / DSM 792 / JCM 1419 / IAM 19013 / LMG 5710 / NBRC 13948 / NRRL B-527 / VKM B-1787 / 2291 / W)</name>
    <dbReference type="NCBI Taxonomy" id="272562"/>
    <lineage>
        <taxon>Bacteria</taxon>
        <taxon>Bacillati</taxon>
        <taxon>Bacillota</taxon>
        <taxon>Clostridia</taxon>
        <taxon>Eubacteriales</taxon>
        <taxon>Clostridiaceae</taxon>
        <taxon>Clostridium</taxon>
    </lineage>
</organism>
<feature type="domain" description="Histidine kinase" evidence="15">
    <location>
        <begin position="249"/>
        <end position="467"/>
    </location>
</feature>
<dbReference type="InterPro" id="IPR004358">
    <property type="entry name" value="Sig_transdc_His_kin-like_C"/>
</dbReference>
<keyword evidence="13 14" id="KW-0472">Membrane</keyword>
<evidence type="ECO:0000256" key="10">
    <source>
        <dbReference type="ARBA" id="ARBA00022840"/>
    </source>
</evidence>
<dbReference type="Proteomes" id="UP000000814">
    <property type="component" value="Chromosome"/>
</dbReference>
<dbReference type="PRINTS" id="PR00344">
    <property type="entry name" value="BCTRLSENSOR"/>
</dbReference>
<feature type="transmembrane region" description="Helical" evidence="14">
    <location>
        <begin position="158"/>
        <end position="182"/>
    </location>
</feature>
<evidence type="ECO:0000256" key="6">
    <source>
        <dbReference type="ARBA" id="ARBA00022679"/>
    </source>
</evidence>
<dbReference type="OrthoDB" id="368131at2"/>
<dbReference type="SMART" id="SM00388">
    <property type="entry name" value="HisKA"/>
    <property type="match status" value="1"/>
</dbReference>
<dbReference type="STRING" id="272562.CA_C0290"/>
<evidence type="ECO:0000313" key="16">
    <source>
        <dbReference type="EMBL" id="AAK78271.1"/>
    </source>
</evidence>
<keyword evidence="11 14" id="KW-1133">Transmembrane helix</keyword>
<proteinExistence type="predicted"/>
<dbReference type="FunFam" id="3.30.565.10:FF:000006">
    <property type="entry name" value="Sensor histidine kinase WalK"/>
    <property type="match status" value="1"/>
</dbReference>
<evidence type="ECO:0000256" key="2">
    <source>
        <dbReference type="ARBA" id="ARBA00004651"/>
    </source>
</evidence>
<protein>
    <recommendedName>
        <fullName evidence="3">histidine kinase</fullName>
        <ecNumber evidence="3">2.7.13.3</ecNumber>
    </recommendedName>
</protein>
<evidence type="ECO:0000259" key="15">
    <source>
        <dbReference type="PROSITE" id="PS50109"/>
    </source>
</evidence>
<dbReference type="SUPFAM" id="SSF47384">
    <property type="entry name" value="Homodimeric domain of signal transducing histidine kinase"/>
    <property type="match status" value="1"/>
</dbReference>
<evidence type="ECO:0000313" key="17">
    <source>
        <dbReference type="Proteomes" id="UP000000814"/>
    </source>
</evidence>
<dbReference type="AlphaFoldDB" id="Q97MA8"/>
<sequence>MKRKSSNYIKITSLFTKSIVMIFVIMFFVDMLIMIKVTEYRPTLTQDPAQFTSDMGKYIEISHNRAYINDNGKKILKDKNAWIQIVDNKLTEAYSYKKPKNVPKQYTPIEFVHVYKYDTVNSTLFIGEKNKFSYFIGFPIDKIAKYNVEYNPHNIKTIIGGGILAILAANLIIILIFGYIYFARKMGKPLEKVLIYIEELSNGNYKINEREKGIYKYVFKNLNVLSKVLMDNKNRKKKIDELRDQWISSIGHDMKTPLSSIKGFSEILKDNEYDFEKDEVREYAGIIYDKSLYMEELINDLNFSYKLRNNCVNIKKKKIYFSQWLKDIVYKLHSSPEFKDRNVNIDKINENLIVDIDELMMKRAFVNIITNFLMYNDNRSTIEVGVKIEEGFIKTTIKDNGKGIPEKDIEHIFERYYRGTNTTSNSKGSGLGMAIANDIVKLHEGFCDVKSKEGEGTELTIFLKYNN</sequence>
<dbReference type="InterPro" id="IPR050398">
    <property type="entry name" value="HssS/ArlS-like"/>
</dbReference>
<evidence type="ECO:0000256" key="1">
    <source>
        <dbReference type="ARBA" id="ARBA00000085"/>
    </source>
</evidence>
<dbReference type="Gene3D" id="3.30.565.10">
    <property type="entry name" value="Histidine kinase-like ATPase, C-terminal domain"/>
    <property type="match status" value="1"/>
</dbReference>
<accession>Q97MA8</accession>
<dbReference type="PANTHER" id="PTHR45528">
    <property type="entry name" value="SENSOR HISTIDINE KINASE CPXA"/>
    <property type="match status" value="1"/>
</dbReference>
<keyword evidence="4" id="KW-1003">Cell membrane</keyword>
<comment type="subcellular location">
    <subcellularLocation>
        <location evidence="2">Cell membrane</location>
        <topology evidence="2">Multi-pass membrane protein</topology>
    </subcellularLocation>
</comment>
<dbReference type="CDD" id="cd00075">
    <property type="entry name" value="HATPase"/>
    <property type="match status" value="1"/>
</dbReference>
<evidence type="ECO:0000256" key="9">
    <source>
        <dbReference type="ARBA" id="ARBA00022777"/>
    </source>
</evidence>
<dbReference type="Gene3D" id="1.10.287.130">
    <property type="match status" value="1"/>
</dbReference>
<dbReference type="PIR" id="D96935">
    <property type="entry name" value="D96935"/>
</dbReference>
<keyword evidence="5" id="KW-0597">Phosphoprotein</keyword>
<dbReference type="SMART" id="SM00387">
    <property type="entry name" value="HATPase_c"/>
    <property type="match status" value="1"/>
</dbReference>
<dbReference type="RefSeq" id="WP_010963613.1">
    <property type="nucleotide sequence ID" value="NC_003030.1"/>
</dbReference>
<dbReference type="GO" id="GO:0005524">
    <property type="term" value="F:ATP binding"/>
    <property type="evidence" value="ECO:0007669"/>
    <property type="project" value="UniProtKB-KW"/>
</dbReference>
<dbReference type="eggNOG" id="COG2205">
    <property type="taxonomic scope" value="Bacteria"/>
</dbReference>
<dbReference type="Pfam" id="PF00512">
    <property type="entry name" value="HisKA"/>
    <property type="match status" value="1"/>
</dbReference>
<dbReference type="Pfam" id="PF02518">
    <property type="entry name" value="HATPase_c"/>
    <property type="match status" value="1"/>
</dbReference>
<gene>
    <name evidence="16" type="ordered locus">CA_C0290</name>
</gene>
<evidence type="ECO:0000256" key="3">
    <source>
        <dbReference type="ARBA" id="ARBA00012438"/>
    </source>
</evidence>
<evidence type="ECO:0000256" key="5">
    <source>
        <dbReference type="ARBA" id="ARBA00022553"/>
    </source>
</evidence>
<keyword evidence="6" id="KW-0808">Transferase</keyword>
<keyword evidence="8" id="KW-0547">Nucleotide-binding</keyword>
<dbReference type="PATRIC" id="fig|272562.8.peg.478"/>
<dbReference type="InterPro" id="IPR036890">
    <property type="entry name" value="HATPase_C_sf"/>
</dbReference>
<dbReference type="GO" id="GO:0000155">
    <property type="term" value="F:phosphorelay sensor kinase activity"/>
    <property type="evidence" value="ECO:0007669"/>
    <property type="project" value="InterPro"/>
</dbReference>
<comment type="catalytic activity">
    <reaction evidence="1">
        <text>ATP + protein L-histidine = ADP + protein N-phospho-L-histidine.</text>
        <dbReference type="EC" id="2.7.13.3"/>
    </reaction>
</comment>
<feature type="transmembrane region" description="Helical" evidence="14">
    <location>
        <begin position="12"/>
        <end position="35"/>
    </location>
</feature>
<evidence type="ECO:0000256" key="8">
    <source>
        <dbReference type="ARBA" id="ARBA00022741"/>
    </source>
</evidence>
<keyword evidence="10" id="KW-0067">ATP-binding</keyword>
<evidence type="ECO:0000256" key="7">
    <source>
        <dbReference type="ARBA" id="ARBA00022692"/>
    </source>
</evidence>
<dbReference type="PROSITE" id="PS50109">
    <property type="entry name" value="HIS_KIN"/>
    <property type="match status" value="1"/>
</dbReference>